<dbReference type="EMBL" id="CAJNOO010001303">
    <property type="protein sequence ID" value="CAF1131439.1"/>
    <property type="molecule type" value="Genomic_DNA"/>
</dbReference>
<keyword evidence="13" id="KW-1185">Reference proteome</keyword>
<dbReference type="EMBL" id="CAJNOH010001171">
    <property type="protein sequence ID" value="CAF1185078.1"/>
    <property type="molecule type" value="Genomic_DNA"/>
</dbReference>
<dbReference type="Proteomes" id="UP000663864">
    <property type="component" value="Unassembled WGS sequence"/>
</dbReference>
<dbReference type="EMBL" id="CAJNOL010001997">
    <property type="protein sequence ID" value="CAF1447951.1"/>
    <property type="molecule type" value="Genomic_DNA"/>
</dbReference>
<feature type="transmembrane region" description="Helical" evidence="6">
    <location>
        <begin position="154"/>
        <end position="172"/>
    </location>
</feature>
<feature type="transmembrane region" description="Helical" evidence="6">
    <location>
        <begin position="115"/>
        <end position="134"/>
    </location>
</feature>
<evidence type="ECO:0000256" key="4">
    <source>
        <dbReference type="ARBA" id="ARBA00023136"/>
    </source>
</evidence>
<evidence type="ECO:0000256" key="2">
    <source>
        <dbReference type="ARBA" id="ARBA00022692"/>
    </source>
</evidence>
<dbReference type="PANTHER" id="PTHR46641">
    <property type="entry name" value="FMRFAMIDE RECEPTOR-RELATED"/>
    <property type="match status" value="1"/>
</dbReference>
<evidence type="ECO:0000313" key="8">
    <source>
        <dbReference type="EMBL" id="CAF1131439.1"/>
    </source>
</evidence>
<evidence type="ECO:0000313" key="11">
    <source>
        <dbReference type="EMBL" id="CAF1221999.1"/>
    </source>
</evidence>
<comment type="subcellular location">
    <subcellularLocation>
        <location evidence="1">Membrane</location>
    </subcellularLocation>
</comment>
<dbReference type="GO" id="GO:0004930">
    <property type="term" value="F:G protein-coupled receptor activity"/>
    <property type="evidence" value="ECO:0007669"/>
    <property type="project" value="InterPro"/>
</dbReference>
<dbReference type="PROSITE" id="PS50262">
    <property type="entry name" value="G_PROTEIN_RECEP_F1_2"/>
    <property type="match status" value="1"/>
</dbReference>
<reference evidence="10" key="1">
    <citation type="submission" date="2021-02" db="EMBL/GenBank/DDBJ databases">
        <authorList>
            <person name="Nowell W R."/>
        </authorList>
    </citation>
    <scope>NUCLEOTIDE SEQUENCE</scope>
</reference>
<sequence>MALCVEMNFTGANLYYAKKIQSENKTWAWWLNNLGTLVVFVIGFFGNILCLVVLCRRRLRRNSYTQYLIALAIVDTGAIFSEVLSALDELYQFEYKLTLVAHNNLSCKLYNYIRYIFYSMSSWITVALAVERLIAIKFPLWSKHICSVVNARRIIFIILLFTMLIQSYHLIIKGLDCNPSPSSTKVCRCKTIRHHTYLKLDLILTVYVWRLALMTLLPLAIIIIVNILIMNKLFHKSSLVDHTNATCNAQHKMKLVYKISRMLVVVTSIYLLLHVPGSSLDIIKFMYISVLRICNYKWQYYLLISHEIFDLLTNFNYGINFYLYIISGKHIRNELIRTFKHSSSRSKSSTQNCKYRHSSYDISSYMLSSRRNQTRDSNIPLSERRTGSHQQRLPSCEENK</sequence>
<dbReference type="Pfam" id="PF00001">
    <property type="entry name" value="7tm_1"/>
    <property type="match status" value="1"/>
</dbReference>
<keyword evidence="4 6" id="KW-0472">Membrane</keyword>
<feature type="transmembrane region" description="Helical" evidence="6">
    <location>
        <begin position="34"/>
        <end position="55"/>
    </location>
</feature>
<dbReference type="Proteomes" id="UP000663882">
    <property type="component" value="Unassembled WGS sequence"/>
</dbReference>
<evidence type="ECO:0000256" key="1">
    <source>
        <dbReference type="ARBA" id="ARBA00004370"/>
    </source>
</evidence>
<dbReference type="AlphaFoldDB" id="A0A814VMA1"/>
<feature type="region of interest" description="Disordered" evidence="5">
    <location>
        <begin position="368"/>
        <end position="400"/>
    </location>
</feature>
<accession>A0A814VMA1</accession>
<dbReference type="Gene3D" id="1.20.1070.10">
    <property type="entry name" value="Rhodopsin 7-helix transmembrane proteins"/>
    <property type="match status" value="1"/>
</dbReference>
<dbReference type="EMBL" id="CAJNOT010001588">
    <property type="protein sequence ID" value="CAF1221999.1"/>
    <property type="molecule type" value="Genomic_DNA"/>
</dbReference>
<protein>
    <recommendedName>
        <fullName evidence="7">G-protein coupled receptors family 1 profile domain-containing protein</fullName>
    </recommendedName>
</protein>
<comment type="caution">
    <text evidence="10">The sequence shown here is derived from an EMBL/GenBank/DDBJ whole genome shotgun (WGS) entry which is preliminary data.</text>
</comment>
<gene>
    <name evidence="12" type="ORF">JXQ802_LOCUS37410</name>
    <name evidence="9" type="ORF">PYM288_LOCUS24023</name>
    <name evidence="8" type="ORF">RFH988_LOCUS20889</name>
    <name evidence="10" type="ORF">SEV965_LOCUS20553</name>
    <name evidence="11" type="ORF">ZHD862_LOCUS23915</name>
</gene>
<dbReference type="EMBL" id="CAJNOU010001344">
    <property type="protein sequence ID" value="CAF1190310.1"/>
    <property type="molecule type" value="Genomic_DNA"/>
</dbReference>
<dbReference type="Proteomes" id="UP000663889">
    <property type="component" value="Unassembled WGS sequence"/>
</dbReference>
<evidence type="ECO:0000256" key="6">
    <source>
        <dbReference type="SAM" id="Phobius"/>
    </source>
</evidence>
<organism evidence="10 14">
    <name type="scientific">Rotaria sordida</name>
    <dbReference type="NCBI Taxonomy" id="392033"/>
    <lineage>
        <taxon>Eukaryota</taxon>
        <taxon>Metazoa</taxon>
        <taxon>Spiralia</taxon>
        <taxon>Gnathifera</taxon>
        <taxon>Rotifera</taxon>
        <taxon>Eurotatoria</taxon>
        <taxon>Bdelloidea</taxon>
        <taxon>Philodinida</taxon>
        <taxon>Philodinidae</taxon>
        <taxon>Rotaria</taxon>
    </lineage>
</organism>
<dbReference type="InterPro" id="IPR052954">
    <property type="entry name" value="GPCR-Ligand_Int"/>
</dbReference>
<evidence type="ECO:0000313" key="13">
    <source>
        <dbReference type="Proteomes" id="UP000663870"/>
    </source>
</evidence>
<dbReference type="SUPFAM" id="SSF81321">
    <property type="entry name" value="Family A G protein-coupled receptor-like"/>
    <property type="match status" value="1"/>
</dbReference>
<dbReference type="Proteomes" id="UP000663854">
    <property type="component" value="Unassembled WGS sequence"/>
</dbReference>
<name>A0A814VMA1_9BILA</name>
<dbReference type="InterPro" id="IPR000276">
    <property type="entry name" value="GPCR_Rhodpsn"/>
</dbReference>
<evidence type="ECO:0000313" key="14">
    <source>
        <dbReference type="Proteomes" id="UP000663889"/>
    </source>
</evidence>
<feature type="transmembrane region" description="Helical" evidence="6">
    <location>
        <begin position="262"/>
        <end position="288"/>
    </location>
</feature>
<feature type="domain" description="G-protein coupled receptors family 1 profile" evidence="7">
    <location>
        <begin position="46"/>
        <end position="324"/>
    </location>
</feature>
<evidence type="ECO:0000313" key="12">
    <source>
        <dbReference type="EMBL" id="CAF1447951.1"/>
    </source>
</evidence>
<feature type="transmembrane region" description="Helical" evidence="6">
    <location>
        <begin position="67"/>
        <end position="87"/>
    </location>
</feature>
<evidence type="ECO:0000256" key="5">
    <source>
        <dbReference type="SAM" id="MobiDB-lite"/>
    </source>
</evidence>
<evidence type="ECO:0000313" key="9">
    <source>
        <dbReference type="EMBL" id="CAF1185078.1"/>
    </source>
</evidence>
<keyword evidence="2 6" id="KW-0812">Transmembrane</keyword>
<dbReference type="InterPro" id="IPR017452">
    <property type="entry name" value="GPCR_Rhodpsn_7TM"/>
</dbReference>
<dbReference type="Proteomes" id="UP000663870">
    <property type="component" value="Unassembled WGS sequence"/>
</dbReference>
<feature type="transmembrane region" description="Helical" evidence="6">
    <location>
        <begin position="207"/>
        <end position="229"/>
    </location>
</feature>
<keyword evidence="3 6" id="KW-1133">Transmembrane helix</keyword>
<evidence type="ECO:0000313" key="10">
    <source>
        <dbReference type="EMBL" id="CAF1190310.1"/>
    </source>
</evidence>
<dbReference type="OrthoDB" id="9990906at2759"/>
<evidence type="ECO:0000259" key="7">
    <source>
        <dbReference type="PROSITE" id="PS50262"/>
    </source>
</evidence>
<dbReference type="PANTHER" id="PTHR46641:SF18">
    <property type="entry name" value="G-PROTEIN COUPLED RECEPTORS FAMILY 1 PROFILE DOMAIN-CONTAINING PROTEIN"/>
    <property type="match status" value="1"/>
</dbReference>
<proteinExistence type="predicted"/>
<dbReference type="PRINTS" id="PR00237">
    <property type="entry name" value="GPCRRHODOPSN"/>
</dbReference>
<dbReference type="GO" id="GO:0016020">
    <property type="term" value="C:membrane"/>
    <property type="evidence" value="ECO:0007669"/>
    <property type="project" value="UniProtKB-SubCell"/>
</dbReference>
<evidence type="ECO:0000256" key="3">
    <source>
        <dbReference type="ARBA" id="ARBA00022989"/>
    </source>
</evidence>